<dbReference type="EMBL" id="MIZA01000001">
    <property type="protein sequence ID" value="OIR21211.1"/>
    <property type="molecule type" value="Genomic_DNA"/>
</dbReference>
<dbReference type="PANTHER" id="PTHR30137">
    <property type="entry name" value="LUCIFERASE-LIKE MONOOXYGENASE"/>
    <property type="match status" value="1"/>
</dbReference>
<dbReference type="Proteomes" id="UP000183080">
    <property type="component" value="Unassembled WGS sequence"/>
</dbReference>
<name>A0A1J5TM33_9ARCH</name>
<proteinExistence type="predicted"/>
<reference evidence="1 2" key="1">
    <citation type="submission" date="2016-08" db="EMBL/GenBank/DDBJ databases">
        <title>New Insights into Marine Group III Euryarchaeota, from dark to light.</title>
        <authorList>
            <person name="Haro-Moreno J.M."/>
            <person name="Rodriguez-Valera F."/>
            <person name="Lopez-Garcia P."/>
            <person name="Moreira D."/>
            <person name="Martin-Cuadrado A.B."/>
        </authorList>
    </citation>
    <scope>NUCLEOTIDE SEQUENCE [LARGE SCALE GENOMIC DNA]</scope>
    <source>
        <strain evidence="1">CG-Epi1</strain>
    </source>
</reference>
<dbReference type="STRING" id="1888995.BD935_00300"/>
<protein>
    <submittedName>
        <fullName evidence="1">Uncharacterized protein</fullName>
    </submittedName>
</protein>
<dbReference type="InterPro" id="IPR036661">
    <property type="entry name" value="Luciferase-like_sf"/>
</dbReference>
<evidence type="ECO:0000313" key="1">
    <source>
        <dbReference type="EMBL" id="OIR21211.1"/>
    </source>
</evidence>
<dbReference type="GO" id="GO:0005829">
    <property type="term" value="C:cytosol"/>
    <property type="evidence" value="ECO:0007669"/>
    <property type="project" value="TreeGrafter"/>
</dbReference>
<dbReference type="SUPFAM" id="SSF51679">
    <property type="entry name" value="Bacterial luciferase-like"/>
    <property type="match status" value="1"/>
</dbReference>
<comment type="caution">
    <text evidence="1">The sequence shown here is derived from an EMBL/GenBank/DDBJ whole genome shotgun (WGS) entry which is preliminary data.</text>
</comment>
<dbReference type="Gene3D" id="3.20.20.30">
    <property type="entry name" value="Luciferase-like domain"/>
    <property type="match status" value="1"/>
</dbReference>
<dbReference type="GO" id="GO:0016705">
    <property type="term" value="F:oxidoreductase activity, acting on paired donors, with incorporation or reduction of molecular oxygen"/>
    <property type="evidence" value="ECO:0007669"/>
    <property type="project" value="InterPro"/>
</dbReference>
<organism evidence="1 2">
    <name type="scientific">Marine Group III euryarchaeote CG-Epi1</name>
    <dbReference type="NCBI Taxonomy" id="1888995"/>
    <lineage>
        <taxon>Archaea</taxon>
        <taxon>Methanobacteriati</taxon>
        <taxon>Thermoplasmatota</taxon>
        <taxon>Thermoplasmata</taxon>
        <taxon>Candidatus Thermoprofundales</taxon>
    </lineage>
</organism>
<dbReference type="AlphaFoldDB" id="A0A1J5TM33"/>
<dbReference type="PANTHER" id="PTHR30137:SF6">
    <property type="entry name" value="LUCIFERASE-LIKE MONOOXYGENASE"/>
    <property type="match status" value="1"/>
</dbReference>
<evidence type="ECO:0000313" key="2">
    <source>
        <dbReference type="Proteomes" id="UP000183080"/>
    </source>
</evidence>
<gene>
    <name evidence="1" type="ORF">BD935_00300</name>
</gene>
<accession>A0A1J5TM33</accession>
<dbReference type="InterPro" id="IPR050766">
    <property type="entry name" value="Bact_Lucif_Oxidored"/>
</dbReference>
<sequence length="413" mass="46817">MDFDIFLSISQTPVDGETPDEDTMYSNFFEQLESADQLGFGTAWVAQAHLSTEVQKANKQPVVPHWQGEVGLCTDFFQLAHLMFARTNNIHVGSAVMSLLTHGGPVGIAERVGAFLALHGLNKDEKRKLRIGFSAGRFEFMARPYGIVPRDIVEEAAWPALRGQIFAEASEIFLKLLNGEIVNSKDIRKTILTRSNFRSDDDWVRVQEALMKRDSISEFPNEIPIPNRYVFEDVKNIPQSWNRELLDLILGSHDGNLQKEVNKISPVKVFNLSITPPEVIEATHDRMANHYNSNGGNWKRNYMPRTLMIFVNDEPNLSETEKTEAAKQEAENSLSSYWGALEGTIDPNKVSKAADNSVIGNVEQVAQQIAERFHSDDCIMTWFDFFNHDSPRVIRNMEAFMKKVVPRVEELTK</sequence>